<evidence type="ECO:0000313" key="1">
    <source>
        <dbReference type="EMBL" id="ODV55467.1"/>
    </source>
</evidence>
<name>A0A1E4R4T3_9BACI</name>
<organism evidence="1 2">
    <name type="scientific">Lysinibacillus fusiformis</name>
    <dbReference type="NCBI Taxonomy" id="28031"/>
    <lineage>
        <taxon>Bacteria</taxon>
        <taxon>Bacillati</taxon>
        <taxon>Bacillota</taxon>
        <taxon>Bacilli</taxon>
        <taxon>Bacillales</taxon>
        <taxon>Bacillaceae</taxon>
        <taxon>Lysinibacillus</taxon>
    </lineage>
</organism>
<dbReference type="Pfam" id="PF08890">
    <property type="entry name" value="Phage_TAC_5"/>
    <property type="match status" value="1"/>
</dbReference>
<comment type="caution">
    <text evidence="1">The sequence shown here is derived from an EMBL/GenBank/DDBJ whole genome shotgun (WGS) entry which is preliminary data.</text>
</comment>
<gene>
    <name evidence="1" type="ORF">BG258_05900</name>
</gene>
<dbReference type="OrthoDB" id="1807498at2"/>
<evidence type="ECO:0008006" key="3">
    <source>
        <dbReference type="Google" id="ProtNLM"/>
    </source>
</evidence>
<evidence type="ECO:0000313" key="2">
    <source>
        <dbReference type="Proteomes" id="UP000094784"/>
    </source>
</evidence>
<accession>A0A1E4R4T3</accession>
<sequence>MTNLAAFFAHNKKKNGNIKRAVSKNFVDEQGKPIEWEFAPVSPERDAELKSESTKRSLITQGKRKGQYNTDFDHFKYQRLLTVESIVFPNLNDKELQDSYGVMGADVLLGKMLTIGEIAEAAAAAQEANGYEAELEDLVEEVKNS</sequence>
<reference evidence="1 2" key="1">
    <citation type="submission" date="2016-09" db="EMBL/GenBank/DDBJ databases">
        <title>Draft genome sequence of the soil isolate, Lysinibacillus fusiformis M5, a potential hypoxanthine producer.</title>
        <authorList>
            <person name="Gallegos-Monterrosa R."/>
            <person name="Maroti G."/>
            <person name="Balint B."/>
            <person name="Kovacs A.T."/>
        </authorList>
    </citation>
    <scope>NUCLEOTIDE SEQUENCE [LARGE SCALE GENOMIC DNA]</scope>
    <source>
        <strain evidence="1 2">M5</strain>
    </source>
</reference>
<dbReference type="EMBL" id="MECQ01000001">
    <property type="protein sequence ID" value="ODV55467.1"/>
    <property type="molecule type" value="Genomic_DNA"/>
</dbReference>
<protein>
    <recommendedName>
        <fullName evidence="3">Phage portal protein</fullName>
    </recommendedName>
</protein>
<dbReference type="InterPro" id="IPR038559">
    <property type="entry name" value="XkdN-like_sf"/>
</dbReference>
<proteinExistence type="predicted"/>
<dbReference type="Proteomes" id="UP000094784">
    <property type="component" value="Unassembled WGS sequence"/>
</dbReference>
<dbReference type="InterPro" id="IPR014986">
    <property type="entry name" value="XkdN-like"/>
</dbReference>
<dbReference type="Gene3D" id="3.30.2220.30">
    <property type="match status" value="1"/>
</dbReference>
<dbReference type="AlphaFoldDB" id="A0A1E4R4T3"/>
<dbReference type="RefSeq" id="WP_069480553.1">
    <property type="nucleotide sequence ID" value="NZ_KV766182.1"/>
</dbReference>